<name>A0A402ABD5_9CHLR</name>
<dbReference type="AlphaFoldDB" id="A0A402ABD5"/>
<accession>A0A402ABD5</accession>
<organism evidence="1 2">
    <name type="scientific">Dictyobacter kobayashii</name>
    <dbReference type="NCBI Taxonomy" id="2014872"/>
    <lineage>
        <taxon>Bacteria</taxon>
        <taxon>Bacillati</taxon>
        <taxon>Chloroflexota</taxon>
        <taxon>Ktedonobacteria</taxon>
        <taxon>Ktedonobacterales</taxon>
        <taxon>Dictyobacteraceae</taxon>
        <taxon>Dictyobacter</taxon>
    </lineage>
</organism>
<evidence type="ECO:0000313" key="2">
    <source>
        <dbReference type="Proteomes" id="UP000287188"/>
    </source>
</evidence>
<reference evidence="2" key="1">
    <citation type="submission" date="2018-12" db="EMBL/GenBank/DDBJ databases">
        <title>Tengunoibacter tsumagoiensis gen. nov., sp. nov., Dictyobacter kobayashii sp. nov., D. alpinus sp. nov., and D. joshuensis sp. nov. and description of Dictyobacteraceae fam. nov. within the order Ktedonobacterales isolated from Tengu-no-mugimeshi.</title>
        <authorList>
            <person name="Wang C.M."/>
            <person name="Zheng Y."/>
            <person name="Sakai Y."/>
            <person name="Toyoda A."/>
            <person name="Minakuchi Y."/>
            <person name="Abe K."/>
            <person name="Yokota A."/>
            <person name="Yabe S."/>
        </authorList>
    </citation>
    <scope>NUCLEOTIDE SEQUENCE [LARGE SCALE GENOMIC DNA]</scope>
    <source>
        <strain evidence="2">Uno11</strain>
    </source>
</reference>
<gene>
    <name evidence="1" type="ORF">KDK_01610</name>
</gene>
<proteinExistence type="predicted"/>
<dbReference type="EMBL" id="BIFS01000001">
    <property type="protein sequence ID" value="GCE16361.1"/>
    <property type="molecule type" value="Genomic_DNA"/>
</dbReference>
<evidence type="ECO:0000313" key="1">
    <source>
        <dbReference type="EMBL" id="GCE16361.1"/>
    </source>
</evidence>
<keyword evidence="2" id="KW-1185">Reference proteome</keyword>
<comment type="caution">
    <text evidence="1">The sequence shown here is derived from an EMBL/GenBank/DDBJ whole genome shotgun (WGS) entry which is preliminary data.</text>
</comment>
<sequence>MYSGELTKTPPQKEPPRHIGLIIGVNQYQDSAFRPLQFAENDARALAQWLVNNKGANGLPQMCSSYRVNMPQRNL</sequence>
<dbReference type="Gene3D" id="3.40.50.1460">
    <property type="match status" value="1"/>
</dbReference>
<dbReference type="Proteomes" id="UP000287188">
    <property type="component" value="Unassembled WGS sequence"/>
</dbReference>
<protein>
    <submittedName>
        <fullName evidence="1">Uncharacterized protein</fullName>
    </submittedName>
</protein>